<proteinExistence type="predicted"/>
<dbReference type="Pfam" id="PF12947">
    <property type="entry name" value="EGF_3"/>
    <property type="match status" value="1"/>
</dbReference>
<evidence type="ECO:0000256" key="1">
    <source>
        <dbReference type="ARBA" id="ARBA00022536"/>
    </source>
</evidence>
<dbReference type="PROSITE" id="PS01186">
    <property type="entry name" value="EGF_2"/>
    <property type="match status" value="2"/>
</dbReference>
<dbReference type="InterPro" id="IPR018097">
    <property type="entry name" value="EGF_Ca-bd_CS"/>
</dbReference>
<keyword evidence="3" id="KW-0677">Repeat</keyword>
<dbReference type="AlphaFoldDB" id="A0A368FAI3"/>
<dbReference type="GO" id="GO:0005509">
    <property type="term" value="F:calcium ion binding"/>
    <property type="evidence" value="ECO:0007669"/>
    <property type="project" value="InterPro"/>
</dbReference>
<accession>A0A368FAI3</accession>
<dbReference type="PANTHER" id="PTHR12916:SF9">
    <property type="entry name" value="NEUROGENIC LOCUS NOTCH HOMOLOG PROTEIN 1-RELATED"/>
    <property type="match status" value="1"/>
</dbReference>
<keyword evidence="1 5" id="KW-0245">EGF-like domain</keyword>
<feature type="disulfide bond" evidence="5">
    <location>
        <begin position="34"/>
        <end position="43"/>
    </location>
</feature>
<dbReference type="InterPro" id="IPR001881">
    <property type="entry name" value="EGF-like_Ca-bd_dom"/>
</dbReference>
<dbReference type="Gene3D" id="2.10.25.10">
    <property type="entry name" value="Laminin"/>
    <property type="match status" value="2"/>
</dbReference>
<dbReference type="GO" id="GO:0007219">
    <property type="term" value="P:Notch signaling pathway"/>
    <property type="evidence" value="ECO:0007669"/>
    <property type="project" value="TreeGrafter"/>
</dbReference>
<feature type="domain" description="EGF-like" evidence="6">
    <location>
        <begin position="47"/>
        <end position="85"/>
    </location>
</feature>
<dbReference type="SUPFAM" id="SSF57196">
    <property type="entry name" value="EGF/Laminin"/>
    <property type="match status" value="2"/>
</dbReference>
<dbReference type="InterPro" id="IPR000152">
    <property type="entry name" value="EGF-type_Asp/Asn_hydroxyl_site"/>
</dbReference>
<dbReference type="FunFam" id="2.10.25.10:FF:000038">
    <property type="entry name" value="Fibrillin 2"/>
    <property type="match status" value="1"/>
</dbReference>
<evidence type="ECO:0000256" key="5">
    <source>
        <dbReference type="PROSITE-ProRule" id="PRU00076"/>
    </source>
</evidence>
<dbReference type="PROSITE" id="PS00010">
    <property type="entry name" value="ASX_HYDROXYL"/>
    <property type="match status" value="1"/>
</dbReference>
<dbReference type="GO" id="GO:0005112">
    <property type="term" value="F:Notch binding"/>
    <property type="evidence" value="ECO:0007669"/>
    <property type="project" value="TreeGrafter"/>
</dbReference>
<dbReference type="SMART" id="SM00179">
    <property type="entry name" value="EGF_CA"/>
    <property type="match status" value="1"/>
</dbReference>
<evidence type="ECO:0000313" key="7">
    <source>
        <dbReference type="EMBL" id="RCN27999.1"/>
    </source>
</evidence>
<name>A0A368FAI3_ANCCA</name>
<dbReference type="PROSITE" id="PS50026">
    <property type="entry name" value="EGF_3"/>
    <property type="match status" value="2"/>
</dbReference>
<evidence type="ECO:0000256" key="3">
    <source>
        <dbReference type="ARBA" id="ARBA00022737"/>
    </source>
</evidence>
<dbReference type="InterPro" id="IPR024731">
    <property type="entry name" value="NELL2-like_EGF"/>
</dbReference>
<dbReference type="InterPro" id="IPR000742">
    <property type="entry name" value="EGF"/>
</dbReference>
<keyword evidence="8" id="KW-1185">Reference proteome</keyword>
<evidence type="ECO:0000313" key="8">
    <source>
        <dbReference type="Proteomes" id="UP000252519"/>
    </source>
</evidence>
<keyword evidence="2" id="KW-0732">Signal</keyword>
<comment type="caution">
    <text evidence="5">Lacks conserved residue(s) required for the propagation of feature annotation.</text>
</comment>
<protein>
    <submittedName>
        <fullName evidence="7">EGF-like domain protein</fullName>
    </submittedName>
</protein>
<sequence length="129" mass="14348">LLITVFSIPERKCNSTCNDRGACLYDGEKAQCYCNSGFSGPTCEIVDKNECHDKPCHWLAHCQNTVGSYECACFPGFHGDGYQCAGEWPTCLSRNLLIWLIHRNFSLPDAFCNILNARFNADTPSTALT</sequence>
<organism evidence="7 8">
    <name type="scientific">Ancylostoma caninum</name>
    <name type="common">Dog hookworm</name>
    <dbReference type="NCBI Taxonomy" id="29170"/>
    <lineage>
        <taxon>Eukaryota</taxon>
        <taxon>Metazoa</taxon>
        <taxon>Ecdysozoa</taxon>
        <taxon>Nematoda</taxon>
        <taxon>Chromadorea</taxon>
        <taxon>Rhabditida</taxon>
        <taxon>Rhabditina</taxon>
        <taxon>Rhabditomorpha</taxon>
        <taxon>Strongyloidea</taxon>
        <taxon>Ancylostomatidae</taxon>
        <taxon>Ancylostomatinae</taxon>
        <taxon>Ancylostoma</taxon>
    </lineage>
</organism>
<evidence type="ECO:0000256" key="4">
    <source>
        <dbReference type="ARBA" id="ARBA00023157"/>
    </source>
</evidence>
<feature type="domain" description="EGF-like" evidence="6">
    <location>
        <begin position="9"/>
        <end position="44"/>
    </location>
</feature>
<dbReference type="Proteomes" id="UP000252519">
    <property type="component" value="Unassembled WGS sequence"/>
</dbReference>
<evidence type="ECO:0000259" key="6">
    <source>
        <dbReference type="PROSITE" id="PS50026"/>
    </source>
</evidence>
<evidence type="ECO:0000256" key="2">
    <source>
        <dbReference type="ARBA" id="ARBA00022729"/>
    </source>
</evidence>
<comment type="caution">
    <text evidence="7">The sequence shown here is derived from an EMBL/GenBank/DDBJ whole genome shotgun (WGS) entry which is preliminary data.</text>
</comment>
<reference evidence="7 8" key="1">
    <citation type="submission" date="2014-10" db="EMBL/GenBank/DDBJ databases">
        <title>Draft genome of the hookworm Ancylostoma caninum.</title>
        <authorList>
            <person name="Mitreva M."/>
        </authorList>
    </citation>
    <scope>NUCLEOTIDE SEQUENCE [LARGE SCALE GENOMIC DNA]</scope>
    <source>
        <strain evidence="7 8">Baltimore</strain>
    </source>
</reference>
<dbReference type="STRING" id="29170.A0A368FAI3"/>
<dbReference type="OrthoDB" id="5912995at2759"/>
<dbReference type="PROSITE" id="PS01187">
    <property type="entry name" value="EGF_CA"/>
    <property type="match status" value="1"/>
</dbReference>
<dbReference type="EMBL" id="JOJR01003188">
    <property type="protein sequence ID" value="RCN27999.1"/>
    <property type="molecule type" value="Genomic_DNA"/>
</dbReference>
<dbReference type="PANTHER" id="PTHR12916">
    <property type="entry name" value="CYTOCHROME C OXIDASE POLYPEPTIDE VIC-2"/>
    <property type="match status" value="1"/>
</dbReference>
<dbReference type="CDD" id="cd00054">
    <property type="entry name" value="EGF_CA"/>
    <property type="match status" value="1"/>
</dbReference>
<dbReference type="SMART" id="SM00181">
    <property type="entry name" value="EGF"/>
    <property type="match status" value="2"/>
</dbReference>
<keyword evidence="4 5" id="KW-1015">Disulfide bond</keyword>
<dbReference type="PROSITE" id="PS00022">
    <property type="entry name" value="EGF_1"/>
    <property type="match status" value="1"/>
</dbReference>
<feature type="disulfide bond" evidence="5">
    <location>
        <begin position="13"/>
        <end position="23"/>
    </location>
</feature>
<feature type="non-terminal residue" evidence="7">
    <location>
        <position position="1"/>
    </location>
</feature>
<gene>
    <name evidence="7" type="ORF">ANCCAN_26263</name>
</gene>